<accession>A0A517TT59</accession>
<dbReference type="Proteomes" id="UP000317909">
    <property type="component" value="Chromosome"/>
</dbReference>
<gene>
    <name evidence="1" type="ORF">I41_07150</name>
</gene>
<evidence type="ECO:0000313" key="2">
    <source>
        <dbReference type="Proteomes" id="UP000317909"/>
    </source>
</evidence>
<organism evidence="1 2">
    <name type="scientific">Lacipirellula limnantheis</name>
    <dbReference type="NCBI Taxonomy" id="2528024"/>
    <lineage>
        <taxon>Bacteria</taxon>
        <taxon>Pseudomonadati</taxon>
        <taxon>Planctomycetota</taxon>
        <taxon>Planctomycetia</taxon>
        <taxon>Pirellulales</taxon>
        <taxon>Lacipirellulaceae</taxon>
        <taxon>Lacipirellula</taxon>
    </lineage>
</organism>
<proteinExistence type="predicted"/>
<dbReference type="RefSeq" id="WP_145430920.1">
    <property type="nucleotide sequence ID" value="NZ_CP036339.1"/>
</dbReference>
<keyword evidence="2" id="KW-1185">Reference proteome</keyword>
<reference evidence="1 2" key="1">
    <citation type="submission" date="2019-02" db="EMBL/GenBank/DDBJ databases">
        <title>Deep-cultivation of Planctomycetes and their phenomic and genomic characterization uncovers novel biology.</title>
        <authorList>
            <person name="Wiegand S."/>
            <person name="Jogler M."/>
            <person name="Boedeker C."/>
            <person name="Pinto D."/>
            <person name="Vollmers J."/>
            <person name="Rivas-Marin E."/>
            <person name="Kohn T."/>
            <person name="Peeters S.H."/>
            <person name="Heuer A."/>
            <person name="Rast P."/>
            <person name="Oberbeckmann S."/>
            <person name="Bunk B."/>
            <person name="Jeske O."/>
            <person name="Meyerdierks A."/>
            <person name="Storesund J.E."/>
            <person name="Kallscheuer N."/>
            <person name="Luecker S."/>
            <person name="Lage O.M."/>
            <person name="Pohl T."/>
            <person name="Merkel B.J."/>
            <person name="Hornburger P."/>
            <person name="Mueller R.-W."/>
            <person name="Bruemmer F."/>
            <person name="Labrenz M."/>
            <person name="Spormann A.M."/>
            <person name="Op den Camp H."/>
            <person name="Overmann J."/>
            <person name="Amann R."/>
            <person name="Jetten M.S.M."/>
            <person name="Mascher T."/>
            <person name="Medema M.H."/>
            <person name="Devos D.P."/>
            <person name="Kaster A.-K."/>
            <person name="Ovreas L."/>
            <person name="Rohde M."/>
            <person name="Galperin M.Y."/>
            <person name="Jogler C."/>
        </authorList>
    </citation>
    <scope>NUCLEOTIDE SEQUENCE [LARGE SCALE GENOMIC DNA]</scope>
    <source>
        <strain evidence="1 2">I41</strain>
    </source>
</reference>
<dbReference type="KEGG" id="llh:I41_07150"/>
<sequence length="157" mass="17906">MFYQVFREILEEKVSEYKKSHNASKIEEKAREQACTVVFTVALFVVFQLIKHIAESVGLELLSPTFAKLLNDDSSKASRVVDLAIALEASRSTPKNKAIALHDDLEGEYFTQSLVRVLVLDNLYLYDVRMQVKQELCKKLKIDIPKASFDPGLKRLQ</sequence>
<dbReference type="AlphaFoldDB" id="A0A517TT59"/>
<name>A0A517TT59_9BACT</name>
<evidence type="ECO:0000313" key="1">
    <source>
        <dbReference type="EMBL" id="QDT71556.1"/>
    </source>
</evidence>
<dbReference type="EMBL" id="CP036339">
    <property type="protein sequence ID" value="QDT71556.1"/>
    <property type="molecule type" value="Genomic_DNA"/>
</dbReference>
<protein>
    <submittedName>
        <fullName evidence="1">Uncharacterized protein</fullName>
    </submittedName>
</protein>